<organism evidence="1">
    <name type="scientific">Trepomonas sp. PC1</name>
    <dbReference type="NCBI Taxonomy" id="1076344"/>
    <lineage>
        <taxon>Eukaryota</taxon>
        <taxon>Metamonada</taxon>
        <taxon>Diplomonadida</taxon>
        <taxon>Hexamitidae</taxon>
        <taxon>Hexamitinae</taxon>
        <taxon>Trepomonas</taxon>
    </lineage>
</organism>
<accession>A0A146K3F0</accession>
<sequence>REWNRKDGIICAQISVIYESASVPILIWDTSINLQKVFRTNAIFVEQHIIKKYFSQTYIRQDNIVQTVVVCPTQLLDVQDIAQKFQLFNFSGQRAHNVMAQMLAKSTEESDVDIHKIILTEQKSFQTLIVVTTRNIYDKIQMQEIVQFLQDQVELIGVQIQSAPISEVQEQFELQLHQLTQNCELLRRRTLKSNMSLQIEKQIYLTVQKPNYSTSIKKPRLFDQLSLFQQTDAIPLQTAHQITQQEEGFEDDLSTVFNLNKADLQNLAQKSLTYYQVPIIDTKTKQISLSTKQYTKNEVKRVIKYLQSPQVMEQILEELIIHKSVIILGPAACCNVLARSLTLCLPSSQQNTLYCAETEQTQCEYCDSTDLQLYKIRTIQQQISENDSSLDKFESDNVKFDFIKPTKPIKQIKCRCGKLAHFQRLFNVPIQCVNGIMDSLNVDQLLQLQIKPQIINLMAVNPEEVIQNFNYQKPEWNKLCRYIPLLKLINAPNSLHNIYQKLFYPIFKMPKEKAYQLSQISYQMQHVLCNKFIDYVSQQLISSSILSQKQQVYNFEESIKIKQLDVYFSSNQRIMSINYQSSFFDWKFLEMMNDKLRLQKIYNELYNDAQLPIYSAVQLVTMIQSLQYEIGV</sequence>
<name>A0A146K3F0_9EUKA</name>
<reference evidence="1" key="1">
    <citation type="submission" date="2015-07" db="EMBL/GenBank/DDBJ databases">
        <title>Adaptation to a free-living lifestyle via gene acquisitions in the diplomonad Trepomonas sp. PC1.</title>
        <authorList>
            <person name="Xu F."/>
            <person name="Jerlstrom-Hultqvist J."/>
            <person name="Kolisko M."/>
            <person name="Simpson A.G.B."/>
            <person name="Roger A.J."/>
            <person name="Svard S.G."/>
            <person name="Andersson J.O."/>
        </authorList>
    </citation>
    <scope>NUCLEOTIDE SEQUENCE</scope>
    <source>
        <strain evidence="1">PC1</strain>
    </source>
</reference>
<protein>
    <submittedName>
        <fullName evidence="1">Uncharacterized protein</fullName>
    </submittedName>
</protein>
<dbReference type="AlphaFoldDB" id="A0A146K3F0"/>
<dbReference type="EMBL" id="GDID01006475">
    <property type="protein sequence ID" value="JAP90131.1"/>
    <property type="molecule type" value="Transcribed_RNA"/>
</dbReference>
<gene>
    <name evidence="1" type="ORF">TPC1_30374</name>
</gene>
<evidence type="ECO:0000313" key="1">
    <source>
        <dbReference type="EMBL" id="JAP90131.1"/>
    </source>
</evidence>
<feature type="non-terminal residue" evidence="1">
    <location>
        <position position="1"/>
    </location>
</feature>
<proteinExistence type="predicted"/>